<organism evidence="8 9">
    <name type="scientific">Oenanthe oenanthe</name>
    <name type="common">Northern wheatear</name>
    <dbReference type="NCBI Taxonomy" id="279966"/>
    <lineage>
        <taxon>Eukaryota</taxon>
        <taxon>Metazoa</taxon>
        <taxon>Chordata</taxon>
        <taxon>Craniata</taxon>
        <taxon>Vertebrata</taxon>
        <taxon>Euteleostomi</taxon>
        <taxon>Archelosauria</taxon>
        <taxon>Archosauria</taxon>
        <taxon>Dinosauria</taxon>
        <taxon>Saurischia</taxon>
        <taxon>Theropoda</taxon>
        <taxon>Coelurosauria</taxon>
        <taxon>Aves</taxon>
        <taxon>Neognathae</taxon>
        <taxon>Neoaves</taxon>
        <taxon>Telluraves</taxon>
        <taxon>Australaves</taxon>
        <taxon>Passeriformes</taxon>
        <taxon>Muscicapidae</taxon>
        <taxon>Oenanthe</taxon>
    </lineage>
</organism>
<dbReference type="PROSITE" id="PS00518">
    <property type="entry name" value="ZF_RING_1"/>
    <property type="match status" value="1"/>
</dbReference>
<dbReference type="Gene3D" id="3.30.40.10">
    <property type="entry name" value="Zinc/RING finger domain, C3HC4 (zinc finger)"/>
    <property type="match status" value="1"/>
</dbReference>
<dbReference type="PROSITE" id="PS50089">
    <property type="entry name" value="ZF_RING_2"/>
    <property type="match status" value="1"/>
</dbReference>
<keyword evidence="9" id="KW-1185">Reference proteome</keyword>
<evidence type="ECO:0000256" key="5">
    <source>
        <dbReference type="PROSITE-ProRule" id="PRU00024"/>
    </source>
</evidence>
<evidence type="ECO:0000256" key="4">
    <source>
        <dbReference type="ARBA" id="ARBA00022833"/>
    </source>
</evidence>
<dbReference type="PROSITE" id="PS50119">
    <property type="entry name" value="ZF_BBOX"/>
    <property type="match status" value="2"/>
</dbReference>
<dbReference type="Pfam" id="PF00643">
    <property type="entry name" value="zf-B_box"/>
    <property type="match status" value="2"/>
</dbReference>
<dbReference type="EMBL" id="VXBF01008696">
    <property type="protein sequence ID" value="NXM86332.1"/>
    <property type="molecule type" value="Genomic_DNA"/>
</dbReference>
<comment type="caution">
    <text evidence="8">The sequence shown here is derived from an EMBL/GenBank/DDBJ whole genome shotgun (WGS) entry which is preliminary data.</text>
</comment>
<dbReference type="GO" id="GO:0005634">
    <property type="term" value="C:nucleus"/>
    <property type="evidence" value="ECO:0007669"/>
    <property type="project" value="UniProtKB-SubCell"/>
</dbReference>
<keyword evidence="4" id="KW-0862">Zinc</keyword>
<evidence type="ECO:0000259" key="7">
    <source>
        <dbReference type="PROSITE" id="PS50119"/>
    </source>
</evidence>
<evidence type="ECO:0000313" key="8">
    <source>
        <dbReference type="EMBL" id="NXM86332.1"/>
    </source>
</evidence>
<feature type="domain" description="B box-type" evidence="7">
    <location>
        <begin position="108"/>
        <end position="150"/>
    </location>
</feature>
<dbReference type="InterPro" id="IPR017907">
    <property type="entry name" value="Znf_RING_CS"/>
</dbReference>
<keyword evidence="2" id="KW-0479">Metal-binding</keyword>
<evidence type="ECO:0000259" key="6">
    <source>
        <dbReference type="PROSITE" id="PS50089"/>
    </source>
</evidence>
<name>A0A7L1EA42_OENON</name>
<protein>
    <submittedName>
        <fullName evidence="8">TIF1B factor</fullName>
    </submittedName>
</protein>
<dbReference type="SMART" id="SM00502">
    <property type="entry name" value="BBC"/>
    <property type="match status" value="1"/>
</dbReference>
<dbReference type="Proteomes" id="UP000565754">
    <property type="component" value="Unassembled WGS sequence"/>
</dbReference>
<dbReference type="GO" id="GO:0000785">
    <property type="term" value="C:chromatin"/>
    <property type="evidence" value="ECO:0007669"/>
    <property type="project" value="TreeGrafter"/>
</dbReference>
<gene>
    <name evidence="8" type="primary">Trim28_0</name>
    <name evidence="8" type="ORF">OENOEN_R06898</name>
</gene>
<dbReference type="InterPro" id="IPR000315">
    <property type="entry name" value="Znf_B-box"/>
</dbReference>
<feature type="domain" description="RING-type" evidence="6">
    <location>
        <begin position="30"/>
        <end position="77"/>
    </location>
</feature>
<dbReference type="AlphaFoldDB" id="A0A7L1EA42"/>
<feature type="non-terminal residue" evidence="8">
    <location>
        <position position="1"/>
    </location>
</feature>
<dbReference type="SMART" id="SM00336">
    <property type="entry name" value="BBOX"/>
    <property type="match status" value="2"/>
</dbReference>
<dbReference type="Gene3D" id="3.30.160.60">
    <property type="entry name" value="Classic Zinc Finger"/>
    <property type="match status" value="1"/>
</dbReference>
<sequence>MSSPLAAVLGNGLGPKGAEPPEPPELLELCGACRQRLSPQREPRLLPCLHSVCRQCLGAAPGAAGSDGQAFDCPVCHQQCPLGDIMENFFLQDSGASSGQLVPCPQSCTSCEDNAAATSFCLECAEPLCDTCVEAHQRVRYTRDHTVRALGESLSPPVTPCVPGPCPGPCPSHPSEQLALFCSACDALTCRACHLGSHRDHPSQPLEDAVRQQRSVLSALLQRLGDKHAALQRSTRELRAGLRRAADVQKRLQVEVKMAVLQVMKELNRRGRALLGDAQRVSDARQQRLQCQHRALSRAQRQQEHVLRFTTRALDSPHGAALLLSRRLIHSQLLRALRVTVEPLEPQGDLKFQWDRLAWTRSAESFG</sequence>
<comment type="subcellular location">
    <subcellularLocation>
        <location evidence="1">Nucleus</location>
    </subcellularLocation>
</comment>
<dbReference type="InterPro" id="IPR003649">
    <property type="entry name" value="Bbox_C"/>
</dbReference>
<dbReference type="PANTHER" id="PTHR45915">
    <property type="entry name" value="TRANSCRIPTION INTERMEDIARY FACTOR"/>
    <property type="match status" value="1"/>
</dbReference>
<evidence type="ECO:0000313" key="9">
    <source>
        <dbReference type="Proteomes" id="UP000565754"/>
    </source>
</evidence>
<evidence type="ECO:0000256" key="3">
    <source>
        <dbReference type="ARBA" id="ARBA00022771"/>
    </source>
</evidence>
<accession>A0A7L1EA42</accession>
<dbReference type="SMART" id="SM00184">
    <property type="entry name" value="RING"/>
    <property type="match status" value="1"/>
</dbReference>
<reference evidence="8 9" key="1">
    <citation type="submission" date="2019-09" db="EMBL/GenBank/DDBJ databases">
        <title>Bird 10,000 Genomes (B10K) Project - Family phase.</title>
        <authorList>
            <person name="Zhang G."/>
        </authorList>
    </citation>
    <scope>NUCLEOTIDE SEQUENCE [LARGE SCALE GENOMIC DNA]</scope>
    <source>
        <strain evidence="8">B10K-DU-001-74</strain>
        <tissue evidence="8">Muscle</tissue>
    </source>
</reference>
<feature type="domain" description="B box-type" evidence="7">
    <location>
        <begin position="170"/>
        <end position="206"/>
    </location>
</feature>
<proteinExistence type="predicted"/>
<dbReference type="InterPro" id="IPR013083">
    <property type="entry name" value="Znf_RING/FYVE/PHD"/>
</dbReference>
<dbReference type="InterPro" id="IPR001841">
    <property type="entry name" value="Znf_RING"/>
</dbReference>
<feature type="non-terminal residue" evidence="8">
    <location>
        <position position="367"/>
    </location>
</feature>
<evidence type="ECO:0000256" key="2">
    <source>
        <dbReference type="ARBA" id="ARBA00022723"/>
    </source>
</evidence>
<dbReference type="SUPFAM" id="SSF57845">
    <property type="entry name" value="B-box zinc-binding domain"/>
    <property type="match status" value="1"/>
</dbReference>
<dbReference type="SUPFAM" id="SSF57850">
    <property type="entry name" value="RING/U-box"/>
    <property type="match status" value="1"/>
</dbReference>
<dbReference type="Pfam" id="PF14634">
    <property type="entry name" value="zf-RING_5"/>
    <property type="match status" value="1"/>
</dbReference>
<dbReference type="PANTHER" id="PTHR45915:SF8">
    <property type="entry name" value="TRIPARTITE MOTIF CONTAINING 28"/>
    <property type="match status" value="1"/>
</dbReference>
<keyword evidence="3 5" id="KW-0863">Zinc-finger</keyword>
<evidence type="ECO:0000256" key="1">
    <source>
        <dbReference type="ARBA" id="ARBA00004123"/>
    </source>
</evidence>
<dbReference type="GO" id="GO:0008270">
    <property type="term" value="F:zinc ion binding"/>
    <property type="evidence" value="ECO:0007669"/>
    <property type="project" value="UniProtKB-KW"/>
</dbReference>